<name>A0ABR2K1H3_9EUKA</name>
<keyword evidence="2" id="KW-1185">Reference proteome</keyword>
<sequence>MIKRKIRITVSDPDSIWKEIEQDVFSDFSFQLPTLFPEQIPDDVSANLSFEFIPEDPNLKNYIKPGLDPFLSSFFSIRVQKISDDQLKYQSYQNWVEKAIKYNEPFCVFLIQERSLFGSSNIGLFTQFGSIPPERQFIIQYKSPLHLAEQQQEQIQNRFKDIVTESFIECDSEAMDIIHSEKYPFSQISHLRVWRYLMLFFFGFLETSIKGFYEIYAEFSKHDLYCDVIPPVEPSWITLYPFINGDDDVSILIFALSGCLASFYIKKEYKMILNMFMSNLFILQSKSSLNKNVVNNWACQSLEAMADLDFIEMNSDNDGDDAEKENIDITEQFLMQLFRNRLSDGNQKQIDEVYHKLMIRLSEKKFARAALNVLYSNNQLFNDMTKCWSFGQKAGLNLVKEAINEKKYSRIQFFAKPLFLDCTSPEIKLTLFNTLSNLDSEVLIKDPFPCQLQFTSDAFYSAIKNNYTFIINIKCRFKMINIFPTQYDSATLFMRNDKKGDRNLTSHFTSKDININAFQIVAFLNESGKWNFDHLELRKGSLTFNWQIETGYCVYVDEYEKPEVNVTFPSLIGFGQLLPIIFSVDFPTLEKNASFKLAFDSPSLIIPDQHGNAEIHHLSSSLNSDTNATFNVTESVLSFNISIDRSDFNCDSRFIARINCKQKNNIDSANLHVITAISEIKYKFIFRVVFTFPIECSLRFISEKFAHICLRNTASVPFIIESAEMLPSTWGKQVINAGEELFLIGQRSYDNDLLKIFVRDEKGSSIAMSWDINEKMMRPIIEAEIKGTPICGRLYKIKLLGLPRGKFHVENTKDIVISGFTTIEQFNGGNLVFSIIPLKSGLLKLPFISLNHVSHVIHQEYINVIQPKATLLSPFVNL</sequence>
<dbReference type="Proteomes" id="UP001470230">
    <property type="component" value="Unassembled WGS sequence"/>
</dbReference>
<evidence type="ECO:0000313" key="2">
    <source>
        <dbReference type="Proteomes" id="UP001470230"/>
    </source>
</evidence>
<accession>A0ABR2K1H3</accession>
<organism evidence="1 2">
    <name type="scientific">Tritrichomonas musculus</name>
    <dbReference type="NCBI Taxonomy" id="1915356"/>
    <lineage>
        <taxon>Eukaryota</taxon>
        <taxon>Metamonada</taxon>
        <taxon>Parabasalia</taxon>
        <taxon>Tritrichomonadida</taxon>
        <taxon>Tritrichomonadidae</taxon>
        <taxon>Tritrichomonas</taxon>
    </lineage>
</organism>
<proteinExistence type="predicted"/>
<evidence type="ECO:0000313" key="1">
    <source>
        <dbReference type="EMBL" id="KAK8884743.1"/>
    </source>
</evidence>
<comment type="caution">
    <text evidence="1">The sequence shown here is derived from an EMBL/GenBank/DDBJ whole genome shotgun (WGS) entry which is preliminary data.</text>
</comment>
<reference evidence="1 2" key="1">
    <citation type="submission" date="2024-04" db="EMBL/GenBank/DDBJ databases">
        <title>Tritrichomonas musculus Genome.</title>
        <authorList>
            <person name="Alves-Ferreira E."/>
            <person name="Grigg M."/>
            <person name="Lorenzi H."/>
            <person name="Galac M."/>
        </authorList>
    </citation>
    <scope>NUCLEOTIDE SEQUENCE [LARGE SCALE GENOMIC DNA]</scope>
    <source>
        <strain evidence="1 2">EAF2021</strain>
    </source>
</reference>
<gene>
    <name evidence="1" type="ORF">M9Y10_043863</name>
</gene>
<protein>
    <submittedName>
        <fullName evidence="1">Uncharacterized protein</fullName>
    </submittedName>
</protein>
<dbReference type="EMBL" id="JAPFFF010000008">
    <property type="protein sequence ID" value="KAK8884743.1"/>
    <property type="molecule type" value="Genomic_DNA"/>
</dbReference>